<comment type="caution">
    <text evidence="3">The sequence shown here is derived from an EMBL/GenBank/DDBJ whole genome shotgun (WGS) entry which is preliminary data.</text>
</comment>
<accession>A0ABW4RX04</accession>
<evidence type="ECO:0000313" key="3">
    <source>
        <dbReference type="EMBL" id="MFD1890153.1"/>
    </source>
</evidence>
<gene>
    <name evidence="3" type="ORF">ACFSCS_08140</name>
</gene>
<feature type="transmembrane region" description="Helical" evidence="2">
    <location>
        <begin position="87"/>
        <end position="109"/>
    </location>
</feature>
<dbReference type="EMBL" id="JBHUFZ010000016">
    <property type="protein sequence ID" value="MFD1890153.1"/>
    <property type="molecule type" value="Genomic_DNA"/>
</dbReference>
<organism evidence="3 4">
    <name type="scientific">Luteococcus peritonei</name>
    <dbReference type="NCBI Taxonomy" id="88874"/>
    <lineage>
        <taxon>Bacteria</taxon>
        <taxon>Bacillati</taxon>
        <taxon>Actinomycetota</taxon>
        <taxon>Actinomycetes</taxon>
        <taxon>Propionibacteriales</taxon>
        <taxon>Propionibacteriaceae</taxon>
        <taxon>Luteococcus</taxon>
    </lineage>
</organism>
<dbReference type="Proteomes" id="UP001597326">
    <property type="component" value="Unassembled WGS sequence"/>
</dbReference>
<keyword evidence="2" id="KW-0812">Transmembrane</keyword>
<name>A0ABW4RX04_9ACTN</name>
<keyword evidence="4" id="KW-1185">Reference proteome</keyword>
<reference evidence="4" key="1">
    <citation type="journal article" date="2019" name="Int. J. Syst. Evol. Microbiol.">
        <title>The Global Catalogue of Microorganisms (GCM) 10K type strain sequencing project: providing services to taxonomists for standard genome sequencing and annotation.</title>
        <authorList>
            <consortium name="The Broad Institute Genomics Platform"/>
            <consortium name="The Broad Institute Genome Sequencing Center for Infectious Disease"/>
            <person name="Wu L."/>
            <person name="Ma J."/>
        </authorList>
    </citation>
    <scope>NUCLEOTIDE SEQUENCE [LARGE SCALE GENOMIC DNA]</scope>
    <source>
        <strain evidence="4">CAIM 431</strain>
    </source>
</reference>
<protein>
    <submittedName>
        <fullName evidence="3">Uncharacterized protein</fullName>
    </submittedName>
</protein>
<dbReference type="RefSeq" id="WP_343873120.1">
    <property type="nucleotide sequence ID" value="NZ_BAAAIX010000013.1"/>
</dbReference>
<feature type="region of interest" description="Disordered" evidence="1">
    <location>
        <begin position="1"/>
        <end position="32"/>
    </location>
</feature>
<keyword evidence="2" id="KW-1133">Transmembrane helix</keyword>
<evidence type="ECO:0000256" key="1">
    <source>
        <dbReference type="SAM" id="MobiDB-lite"/>
    </source>
</evidence>
<feature type="transmembrane region" description="Helical" evidence="2">
    <location>
        <begin position="64"/>
        <end position="81"/>
    </location>
</feature>
<evidence type="ECO:0000313" key="4">
    <source>
        <dbReference type="Proteomes" id="UP001597326"/>
    </source>
</evidence>
<sequence length="115" mass="12150">MPASESTPPDQPGGVWPYPVDDEVEPEAPPRPGLVRGARATLAVLLACFVLLPFSDALGRGGPIVLGLVVFLTGCLGAMTASHARRLGLLVANVACSMLALPWFVYHIFRMIGLI</sequence>
<keyword evidence="2" id="KW-0472">Membrane</keyword>
<evidence type="ECO:0000256" key="2">
    <source>
        <dbReference type="SAM" id="Phobius"/>
    </source>
</evidence>
<proteinExistence type="predicted"/>